<keyword evidence="8" id="KW-1185">Reference proteome</keyword>
<proteinExistence type="inferred from homology"/>
<organism evidence="7 8">
    <name type="scientific">Owenweeksia hongkongensis (strain DSM 17368 / CIP 108786 / JCM 12287 / NRRL B-23963 / UST20020801)</name>
    <dbReference type="NCBI Taxonomy" id="926562"/>
    <lineage>
        <taxon>Bacteria</taxon>
        <taxon>Pseudomonadati</taxon>
        <taxon>Bacteroidota</taxon>
        <taxon>Flavobacteriia</taxon>
        <taxon>Flavobacteriales</taxon>
        <taxon>Owenweeksiaceae</taxon>
        <taxon>Owenweeksia</taxon>
    </lineage>
</organism>
<dbReference type="RefSeq" id="WP_014202168.1">
    <property type="nucleotide sequence ID" value="NC_016599.1"/>
</dbReference>
<comment type="similarity">
    <text evidence="1">Belongs to the AlaDH/PNT family.</text>
</comment>
<evidence type="ECO:0000256" key="4">
    <source>
        <dbReference type="ARBA" id="ARBA00023027"/>
    </source>
</evidence>
<evidence type="ECO:0000259" key="5">
    <source>
        <dbReference type="SMART" id="SM01002"/>
    </source>
</evidence>
<dbReference type="KEGG" id="oho:Oweho_1832"/>
<dbReference type="SMART" id="SM01003">
    <property type="entry name" value="AlaDh_PNT_N"/>
    <property type="match status" value="1"/>
</dbReference>
<accession>G8R1N6</accession>
<dbReference type="Pfam" id="PF05222">
    <property type="entry name" value="AlaDh_PNT_N"/>
    <property type="match status" value="1"/>
</dbReference>
<dbReference type="Proteomes" id="UP000005631">
    <property type="component" value="Chromosome"/>
</dbReference>
<dbReference type="InterPro" id="IPR008141">
    <property type="entry name" value="Ala_DH"/>
</dbReference>
<keyword evidence="3" id="KW-0560">Oxidoreductase</keyword>
<dbReference type="GO" id="GO:0042853">
    <property type="term" value="P:L-alanine catabolic process"/>
    <property type="evidence" value="ECO:0007669"/>
    <property type="project" value="InterPro"/>
</dbReference>
<dbReference type="PANTHER" id="PTHR42795">
    <property type="entry name" value="ALANINE DEHYDROGENASE"/>
    <property type="match status" value="1"/>
</dbReference>
<dbReference type="PATRIC" id="fig|926562.3.peg.1836"/>
<dbReference type="HOGENOM" id="CLU_003376_3_0_10"/>
<evidence type="ECO:0000313" key="8">
    <source>
        <dbReference type="Proteomes" id="UP000005631"/>
    </source>
</evidence>
<evidence type="ECO:0000256" key="3">
    <source>
        <dbReference type="ARBA" id="ARBA00023002"/>
    </source>
</evidence>
<dbReference type="GO" id="GO:0000286">
    <property type="term" value="F:alanine dehydrogenase activity"/>
    <property type="evidence" value="ECO:0007669"/>
    <property type="project" value="UniProtKB-EC"/>
</dbReference>
<dbReference type="SUPFAM" id="SSF52283">
    <property type="entry name" value="Formate/glycerate dehydrogenase catalytic domain-like"/>
    <property type="match status" value="1"/>
</dbReference>
<reference evidence="7 8" key="1">
    <citation type="journal article" date="2012" name="Stand. Genomic Sci.">
        <title>Genome sequence of the orange-pigmented seawater bacterium Owenweeksia hongkongensis type strain (UST20020801(T)).</title>
        <authorList>
            <person name="Riedel T."/>
            <person name="Held B."/>
            <person name="Nolan M."/>
            <person name="Lucas S."/>
            <person name="Lapidus A."/>
            <person name="Tice H."/>
            <person name="Del Rio T.G."/>
            <person name="Cheng J.F."/>
            <person name="Han C."/>
            <person name="Tapia R."/>
            <person name="Goodwin L.A."/>
            <person name="Pitluck S."/>
            <person name="Liolios K."/>
            <person name="Mavromatis K."/>
            <person name="Pagani I."/>
            <person name="Ivanova N."/>
            <person name="Mikhailova N."/>
            <person name="Pati A."/>
            <person name="Chen A."/>
            <person name="Palaniappan K."/>
            <person name="Rohde M."/>
            <person name="Tindall B.J."/>
            <person name="Detter J.C."/>
            <person name="Goker M."/>
            <person name="Woyke T."/>
            <person name="Bristow J."/>
            <person name="Eisen J.A."/>
            <person name="Markowitz V."/>
            <person name="Hugenholtz P."/>
            <person name="Klenk H.P."/>
            <person name="Kyrpides N.C."/>
        </authorList>
    </citation>
    <scope>NUCLEOTIDE SEQUENCE</scope>
    <source>
        <strain evidence="8">DSM 17368 / JCM 12287 / NRRL B-23963</strain>
    </source>
</reference>
<dbReference type="InterPro" id="IPR036291">
    <property type="entry name" value="NAD(P)-bd_dom_sf"/>
</dbReference>
<dbReference type="InterPro" id="IPR007698">
    <property type="entry name" value="AlaDH/PNT_NAD(H)-bd"/>
</dbReference>
<evidence type="ECO:0000259" key="6">
    <source>
        <dbReference type="SMART" id="SM01003"/>
    </source>
</evidence>
<dbReference type="SUPFAM" id="SSF51735">
    <property type="entry name" value="NAD(P)-binding Rossmann-fold domains"/>
    <property type="match status" value="1"/>
</dbReference>
<dbReference type="STRING" id="926562.Oweho_1832"/>
<dbReference type="Gene3D" id="3.40.50.720">
    <property type="entry name" value="NAD(P)-binding Rossmann-like Domain"/>
    <property type="match status" value="2"/>
</dbReference>
<dbReference type="Pfam" id="PF01262">
    <property type="entry name" value="AlaDh_PNT_C"/>
    <property type="match status" value="1"/>
</dbReference>
<feature type="domain" description="Alanine dehydrogenase/pyridine nucleotide transhydrogenase N-terminal" evidence="6">
    <location>
        <begin position="33"/>
        <end position="166"/>
    </location>
</feature>
<gene>
    <name evidence="7" type="ordered locus">Oweho_1832</name>
</gene>
<dbReference type="CDD" id="cd05305">
    <property type="entry name" value="L-AlaDH"/>
    <property type="match status" value="1"/>
</dbReference>
<keyword evidence="4" id="KW-0520">NAD</keyword>
<dbReference type="EC" id="1.4.1.1" evidence="2"/>
<feature type="domain" description="Alanine dehydrogenase/pyridine nucleotide transhydrogenase NAD(H)-binding" evidence="5">
    <location>
        <begin position="178"/>
        <end position="327"/>
    </location>
</feature>
<dbReference type="PANTHER" id="PTHR42795:SF1">
    <property type="entry name" value="ALANINE DEHYDROGENASE"/>
    <property type="match status" value="1"/>
</dbReference>
<evidence type="ECO:0000256" key="2">
    <source>
        <dbReference type="ARBA" id="ARBA00012897"/>
    </source>
</evidence>
<dbReference type="AlphaFoldDB" id="G8R1N6"/>
<dbReference type="InterPro" id="IPR007886">
    <property type="entry name" value="AlaDH/PNT_N"/>
</dbReference>
<dbReference type="InterPro" id="IPR008143">
    <property type="entry name" value="Ala_DH/PNT_CS2"/>
</dbReference>
<dbReference type="GO" id="GO:0005886">
    <property type="term" value="C:plasma membrane"/>
    <property type="evidence" value="ECO:0007669"/>
    <property type="project" value="TreeGrafter"/>
</dbReference>
<protein>
    <recommendedName>
        <fullName evidence="2">alanine dehydrogenase</fullName>
        <ecNumber evidence="2">1.4.1.1</ecNumber>
    </recommendedName>
</protein>
<evidence type="ECO:0000313" key="7">
    <source>
        <dbReference type="EMBL" id="AEV32812.1"/>
    </source>
</evidence>
<dbReference type="PROSITE" id="PS00837">
    <property type="entry name" value="ALADH_PNT_2"/>
    <property type="match status" value="1"/>
</dbReference>
<dbReference type="SMART" id="SM01002">
    <property type="entry name" value="AlaDh_PNT_C"/>
    <property type="match status" value="1"/>
</dbReference>
<evidence type="ECO:0000256" key="1">
    <source>
        <dbReference type="ARBA" id="ARBA00005689"/>
    </source>
</evidence>
<dbReference type="EMBL" id="CP003156">
    <property type="protein sequence ID" value="AEV32812.1"/>
    <property type="molecule type" value="Genomic_DNA"/>
</dbReference>
<dbReference type="eggNOG" id="COG0686">
    <property type="taxonomic scope" value="Bacteria"/>
</dbReference>
<name>G8R1N6_OWEHD</name>
<sequence length="402" mass="43697">MSKPGFLSFSSSELMPQEEVLEVKTAKSDLKIGIPKETSFQEKRVPLTPDGVLLICDNGHDVIIESGAGEGANYTDADFSEAGAQIVYSPEEVYESDIILKVEPPSLKELDMMKHRQTLISALQLKAQKKSYFQKLMEKKVTAISFENMEDEDGIIPVVRSMSEIAGNTSVLVAAEYLSNANNGKGFMLGGVSGVPPTEIVIIGAGTVGTYAARTALGLGANVKVFDRSLSRLRRLQNTLSNMPIYTCVIQPKILEKALMRCDVAIGAIRSESGRTPCVVTEDMVSKMKAGSVIVDVSIDQGGCFETSELMSHTNPVFNKYDVVHYCVPNIPSRVSRTASFSLSNILGPVLLSIGEYGGVDEILHRNSGVRKGLYVCNGTLVNKPIGEWFDLPYTDAHLLFD</sequence>
<dbReference type="OrthoDB" id="9804592at2"/>